<evidence type="ECO:0000256" key="3">
    <source>
        <dbReference type="ARBA" id="ARBA00012452"/>
    </source>
</evidence>
<dbReference type="InterPro" id="IPR036282">
    <property type="entry name" value="Glutathione-S-Trfase_C_sf"/>
</dbReference>
<evidence type="ECO:0000259" key="6">
    <source>
        <dbReference type="PROSITE" id="PS50404"/>
    </source>
</evidence>
<proteinExistence type="inferred from homology"/>
<evidence type="ECO:0000259" key="7">
    <source>
        <dbReference type="PROSITE" id="PS50405"/>
    </source>
</evidence>
<accession>A0A7R9Z8H7</accession>
<dbReference type="InterPro" id="IPR050213">
    <property type="entry name" value="GST_superfamily"/>
</dbReference>
<comment type="similarity">
    <text evidence="2">Belongs to the GST superfamily. Mu family.</text>
</comment>
<comment type="catalytic activity">
    <reaction evidence="5">
        <text>RX + glutathione = an S-substituted glutathione + a halide anion + H(+)</text>
        <dbReference type="Rhea" id="RHEA:16437"/>
        <dbReference type="ChEBI" id="CHEBI:15378"/>
        <dbReference type="ChEBI" id="CHEBI:16042"/>
        <dbReference type="ChEBI" id="CHEBI:17792"/>
        <dbReference type="ChEBI" id="CHEBI:57925"/>
        <dbReference type="ChEBI" id="CHEBI:90779"/>
        <dbReference type="EC" id="2.5.1.18"/>
    </reaction>
</comment>
<dbReference type="GO" id="GO:0004364">
    <property type="term" value="F:glutathione transferase activity"/>
    <property type="evidence" value="ECO:0007669"/>
    <property type="project" value="UniProtKB-EC"/>
</dbReference>
<dbReference type="GO" id="GO:0006749">
    <property type="term" value="P:glutathione metabolic process"/>
    <property type="evidence" value="ECO:0007669"/>
    <property type="project" value="TreeGrafter"/>
</dbReference>
<evidence type="ECO:0000256" key="5">
    <source>
        <dbReference type="ARBA" id="ARBA00047960"/>
    </source>
</evidence>
<evidence type="ECO:0000256" key="4">
    <source>
        <dbReference type="ARBA" id="ARBA00022679"/>
    </source>
</evidence>
<sequence length="301" mass="33210">MVLPHPFMTKSSGAGTTITVRFPSNAAAADEPPRFATGYWSIRGLGAPLRMMLCAAKCDHTVFLYDIVENGDGWTSGYFQEKSQMIEEYSAPLMNLPFVADRAERRVVCQTNACMAHVARHVGFWGSTKAEASQCEELLCEIYDVRNTIVKFSYGGDGSKEVAEKTLAAAKKNFAKLEAVLKLERGDEGASAPVHLVGGKFSAPDFHLYEMLDQYSGLCSCYGFPSFLEDFPLLKAFKDGFEKLEENQFYLNSWLHTGLPHNNCMACFASLPGEGVYKHGESAEEAKAWKGKGEITMTAEK</sequence>
<gene>
    <name evidence="8" type="ORF">TDUB1175_LOCUS10143</name>
</gene>
<dbReference type="InterPro" id="IPR004045">
    <property type="entry name" value="Glutathione_S-Trfase_N"/>
</dbReference>
<feature type="domain" description="GST C-terminal" evidence="7">
    <location>
        <begin position="128"/>
        <end position="268"/>
    </location>
</feature>
<dbReference type="InterPro" id="IPR004046">
    <property type="entry name" value="GST_C"/>
</dbReference>
<evidence type="ECO:0000313" key="8">
    <source>
        <dbReference type="EMBL" id="CAD8311117.1"/>
    </source>
</evidence>
<evidence type="ECO:0000256" key="1">
    <source>
        <dbReference type="ARBA" id="ARBA00003701"/>
    </source>
</evidence>
<dbReference type="PROSITE" id="PS50405">
    <property type="entry name" value="GST_CTER"/>
    <property type="match status" value="1"/>
</dbReference>
<name>A0A7R9Z8H7_9STRA</name>
<evidence type="ECO:0000256" key="2">
    <source>
        <dbReference type="ARBA" id="ARBA00005861"/>
    </source>
</evidence>
<dbReference type="EMBL" id="HBED01020245">
    <property type="protein sequence ID" value="CAD8311117.1"/>
    <property type="molecule type" value="Transcribed_RNA"/>
</dbReference>
<dbReference type="SUPFAM" id="SSF47616">
    <property type="entry name" value="GST C-terminal domain-like"/>
    <property type="match status" value="1"/>
</dbReference>
<dbReference type="Gene3D" id="3.40.30.10">
    <property type="entry name" value="Glutaredoxin"/>
    <property type="match status" value="1"/>
</dbReference>
<dbReference type="Pfam" id="PF14497">
    <property type="entry name" value="GST_C_3"/>
    <property type="match status" value="1"/>
</dbReference>
<keyword evidence="4" id="KW-0808">Transferase</keyword>
<dbReference type="AlphaFoldDB" id="A0A7R9Z8H7"/>
<dbReference type="PROSITE" id="PS50404">
    <property type="entry name" value="GST_NTER"/>
    <property type="match status" value="1"/>
</dbReference>
<protein>
    <recommendedName>
        <fullName evidence="3">glutathione transferase</fullName>
        <ecNumber evidence="3">2.5.1.18</ecNumber>
    </recommendedName>
</protein>
<feature type="domain" description="GST N-terminal" evidence="6">
    <location>
        <begin position="33"/>
        <end position="126"/>
    </location>
</feature>
<reference evidence="8" key="1">
    <citation type="submission" date="2021-01" db="EMBL/GenBank/DDBJ databases">
        <authorList>
            <person name="Corre E."/>
            <person name="Pelletier E."/>
            <person name="Niang G."/>
            <person name="Scheremetjew M."/>
            <person name="Finn R."/>
            <person name="Kale V."/>
            <person name="Holt S."/>
            <person name="Cochrane G."/>
            <person name="Meng A."/>
            <person name="Brown T."/>
            <person name="Cohen L."/>
        </authorList>
    </citation>
    <scope>NUCLEOTIDE SEQUENCE</scope>
    <source>
        <strain evidence="8">CCMP147</strain>
    </source>
</reference>
<dbReference type="EC" id="2.5.1.18" evidence="3"/>
<dbReference type="PANTHER" id="PTHR11571:SF222">
    <property type="entry name" value="GLUTATHIONE TRANSFERASE"/>
    <property type="match status" value="1"/>
</dbReference>
<dbReference type="InterPro" id="IPR010987">
    <property type="entry name" value="Glutathione-S-Trfase_C-like"/>
</dbReference>
<dbReference type="Gene3D" id="1.20.1050.10">
    <property type="match status" value="1"/>
</dbReference>
<organism evidence="8">
    <name type="scientific">Pseudictyota dubia</name>
    <dbReference type="NCBI Taxonomy" id="2749911"/>
    <lineage>
        <taxon>Eukaryota</taxon>
        <taxon>Sar</taxon>
        <taxon>Stramenopiles</taxon>
        <taxon>Ochrophyta</taxon>
        <taxon>Bacillariophyta</taxon>
        <taxon>Mediophyceae</taxon>
        <taxon>Biddulphiophycidae</taxon>
        <taxon>Eupodiscales</taxon>
        <taxon>Odontellaceae</taxon>
        <taxon>Pseudictyota</taxon>
    </lineage>
</organism>
<dbReference type="PANTHER" id="PTHR11571">
    <property type="entry name" value="GLUTATHIONE S-TRANSFERASE"/>
    <property type="match status" value="1"/>
</dbReference>
<comment type="function">
    <text evidence="1">Conjugation of reduced glutathione to a wide number of exogenous and endogenous hydrophobic electrophiles.</text>
</comment>